<dbReference type="EMBL" id="GBRH01166680">
    <property type="protein sequence ID" value="JAE31216.1"/>
    <property type="molecule type" value="Transcribed_RNA"/>
</dbReference>
<dbReference type="AlphaFoldDB" id="A0A0A9H8P1"/>
<name>A0A0A9H8P1_ARUDO</name>
<protein>
    <submittedName>
        <fullName evidence="2">Uncharacterized protein</fullName>
    </submittedName>
</protein>
<accession>A0A0A9H8P1</accession>
<keyword evidence="1" id="KW-0732">Signal</keyword>
<reference evidence="2" key="2">
    <citation type="journal article" date="2015" name="Data Brief">
        <title>Shoot transcriptome of the giant reed, Arundo donax.</title>
        <authorList>
            <person name="Barrero R.A."/>
            <person name="Guerrero F.D."/>
            <person name="Moolhuijzen P."/>
            <person name="Goolsby J.A."/>
            <person name="Tidwell J."/>
            <person name="Bellgard S.E."/>
            <person name="Bellgard M.I."/>
        </authorList>
    </citation>
    <scope>NUCLEOTIDE SEQUENCE</scope>
    <source>
        <tissue evidence="2">Shoot tissue taken approximately 20 cm above the soil surface</tissue>
    </source>
</reference>
<evidence type="ECO:0000256" key="1">
    <source>
        <dbReference type="SAM" id="SignalP"/>
    </source>
</evidence>
<reference evidence="2" key="1">
    <citation type="submission" date="2014-09" db="EMBL/GenBank/DDBJ databases">
        <authorList>
            <person name="Magalhaes I.L.F."/>
            <person name="Oliveira U."/>
            <person name="Santos F.R."/>
            <person name="Vidigal T.H.D.A."/>
            <person name="Brescovit A.D."/>
            <person name="Santos A.J."/>
        </authorList>
    </citation>
    <scope>NUCLEOTIDE SEQUENCE</scope>
    <source>
        <tissue evidence="2">Shoot tissue taken approximately 20 cm above the soil surface</tissue>
    </source>
</reference>
<proteinExistence type="predicted"/>
<sequence length="30" mass="3216">MSKGLIIIMVMLLLKTTSNEVSLIVLNGAI</sequence>
<organism evidence="2">
    <name type="scientific">Arundo donax</name>
    <name type="common">Giant reed</name>
    <name type="synonym">Donax arundinaceus</name>
    <dbReference type="NCBI Taxonomy" id="35708"/>
    <lineage>
        <taxon>Eukaryota</taxon>
        <taxon>Viridiplantae</taxon>
        <taxon>Streptophyta</taxon>
        <taxon>Embryophyta</taxon>
        <taxon>Tracheophyta</taxon>
        <taxon>Spermatophyta</taxon>
        <taxon>Magnoliopsida</taxon>
        <taxon>Liliopsida</taxon>
        <taxon>Poales</taxon>
        <taxon>Poaceae</taxon>
        <taxon>PACMAD clade</taxon>
        <taxon>Arundinoideae</taxon>
        <taxon>Arundineae</taxon>
        <taxon>Arundo</taxon>
    </lineage>
</organism>
<evidence type="ECO:0000313" key="2">
    <source>
        <dbReference type="EMBL" id="JAE31216.1"/>
    </source>
</evidence>
<feature type="signal peptide" evidence="1">
    <location>
        <begin position="1"/>
        <end position="19"/>
    </location>
</feature>
<feature type="chain" id="PRO_5002065422" evidence="1">
    <location>
        <begin position="20"/>
        <end position="30"/>
    </location>
</feature>